<dbReference type="RefSeq" id="WP_129989570.1">
    <property type="nucleotide sequence ID" value="NZ_SDPU01000036.1"/>
</dbReference>
<protein>
    <recommendedName>
        <fullName evidence="4">SRPBCC family protein</fullName>
    </recommendedName>
</protein>
<dbReference type="EMBL" id="SDPU01000036">
    <property type="protein sequence ID" value="RYU09272.1"/>
    <property type="molecule type" value="Genomic_DNA"/>
</dbReference>
<proteinExistence type="predicted"/>
<feature type="signal peptide" evidence="1">
    <location>
        <begin position="1"/>
        <end position="26"/>
    </location>
</feature>
<evidence type="ECO:0000313" key="3">
    <source>
        <dbReference type="Proteomes" id="UP000291189"/>
    </source>
</evidence>
<evidence type="ECO:0008006" key="4">
    <source>
        <dbReference type="Google" id="ProtNLM"/>
    </source>
</evidence>
<organism evidence="2 3">
    <name type="scientific">Nocardioides iriomotensis</name>
    <dbReference type="NCBI Taxonomy" id="715784"/>
    <lineage>
        <taxon>Bacteria</taxon>
        <taxon>Bacillati</taxon>
        <taxon>Actinomycetota</taxon>
        <taxon>Actinomycetes</taxon>
        <taxon>Propionibacteriales</taxon>
        <taxon>Nocardioidaceae</taxon>
        <taxon>Nocardioides</taxon>
    </lineage>
</organism>
<feature type="chain" id="PRO_5020306186" description="SRPBCC family protein" evidence="1">
    <location>
        <begin position="27"/>
        <end position="176"/>
    </location>
</feature>
<gene>
    <name evidence="2" type="ORF">ETU37_22270</name>
</gene>
<accession>A0A4Q5IU00</accession>
<evidence type="ECO:0000256" key="1">
    <source>
        <dbReference type="SAM" id="SignalP"/>
    </source>
</evidence>
<name>A0A4Q5IU00_9ACTN</name>
<evidence type="ECO:0000313" key="2">
    <source>
        <dbReference type="EMBL" id="RYU09272.1"/>
    </source>
</evidence>
<reference evidence="2 3" key="1">
    <citation type="submission" date="2019-01" db="EMBL/GenBank/DDBJ databases">
        <title>Nocardioides guangzhouensis sp. nov., an actinobacterium isolated from soil.</title>
        <authorList>
            <person name="Fu Y."/>
            <person name="Cai Y."/>
            <person name="Lin Z."/>
            <person name="Chen P."/>
        </authorList>
    </citation>
    <scope>NUCLEOTIDE SEQUENCE [LARGE SCALE GENOMIC DNA]</scope>
    <source>
        <strain evidence="2 3">NBRC 105384</strain>
    </source>
</reference>
<comment type="caution">
    <text evidence="2">The sequence shown here is derived from an EMBL/GenBank/DDBJ whole genome shotgun (WGS) entry which is preliminary data.</text>
</comment>
<dbReference type="AlphaFoldDB" id="A0A4Q5IU00"/>
<keyword evidence="1" id="KW-0732">Signal</keyword>
<sequence length="176" mass="19924">MRSTNRVLATAAATVLTTLLVVPAHGEAVVYETQNVKAEKPGEYLAYAAIDIPTGYTRDRVSWHQVEWIENVRDGRTISLDLHPDHGTVEELAAERAARATQPGYVEHAYVVNTPDDRVTARWVYSLPDARPGKPTRFVSVVLLRGNRFEMDGRLDEKPFVQRIRRHIVRHLVFPS</sequence>
<dbReference type="Proteomes" id="UP000291189">
    <property type="component" value="Unassembled WGS sequence"/>
</dbReference>
<keyword evidence="3" id="KW-1185">Reference proteome</keyword>